<protein>
    <recommendedName>
        <fullName evidence="4">Fimbrial assembly protein</fullName>
    </recommendedName>
</protein>
<name>A0A4R8WC24_9MICO</name>
<gene>
    <name evidence="2" type="ORF">E3O32_07815</name>
</gene>
<evidence type="ECO:0008006" key="4">
    <source>
        <dbReference type="Google" id="ProtNLM"/>
    </source>
</evidence>
<evidence type="ECO:0000313" key="3">
    <source>
        <dbReference type="Proteomes" id="UP000297643"/>
    </source>
</evidence>
<feature type="transmembrane region" description="Helical" evidence="1">
    <location>
        <begin position="37"/>
        <end position="59"/>
    </location>
</feature>
<dbReference type="RefSeq" id="WP_134508267.1">
    <property type="nucleotide sequence ID" value="NZ_SOFM01000021.1"/>
</dbReference>
<sequence length="221" mass="23116">MSRNVSGDELLIGGEPRVDLLPPEVLKRRKAKAIRRGLGIGVVGLLVVVAAGIGAATVLSAQAQLGLLAEQSHTAGLLAEQTKYGEVRTAQAQVDLVKAAQRVGVSTEIDWKPYLQGVQATLPPSVSIKSVTVDSATPILVYEQPTAPLQGARVATVTFSATSNSLPDVPTWLTGLAALPGFADALPGQLLLDEATGIYTVDITMHINDAAFAERFAAKEK</sequence>
<accession>A0A4R8WC24</accession>
<dbReference type="Proteomes" id="UP000297643">
    <property type="component" value="Unassembled WGS sequence"/>
</dbReference>
<keyword evidence="1" id="KW-0472">Membrane</keyword>
<keyword evidence="1" id="KW-0812">Transmembrane</keyword>
<dbReference type="EMBL" id="SOFM01000021">
    <property type="protein sequence ID" value="TFC04613.1"/>
    <property type="molecule type" value="Genomic_DNA"/>
</dbReference>
<keyword evidence="1" id="KW-1133">Transmembrane helix</keyword>
<evidence type="ECO:0000256" key="1">
    <source>
        <dbReference type="SAM" id="Phobius"/>
    </source>
</evidence>
<comment type="caution">
    <text evidence="2">The sequence shown here is derived from an EMBL/GenBank/DDBJ whole genome shotgun (WGS) entry which is preliminary data.</text>
</comment>
<proteinExistence type="predicted"/>
<keyword evidence="3" id="KW-1185">Reference proteome</keyword>
<evidence type="ECO:0000313" key="2">
    <source>
        <dbReference type="EMBL" id="TFC04613.1"/>
    </source>
</evidence>
<organism evidence="2 3">
    <name type="scientific">Cryobacterium mannosilyticum</name>
    <dbReference type="NCBI Taxonomy" id="1259190"/>
    <lineage>
        <taxon>Bacteria</taxon>
        <taxon>Bacillati</taxon>
        <taxon>Actinomycetota</taxon>
        <taxon>Actinomycetes</taxon>
        <taxon>Micrococcales</taxon>
        <taxon>Microbacteriaceae</taxon>
        <taxon>Cryobacterium</taxon>
    </lineage>
</organism>
<dbReference type="AlphaFoldDB" id="A0A4R8WC24"/>
<reference evidence="2 3" key="1">
    <citation type="submission" date="2019-03" db="EMBL/GenBank/DDBJ databases">
        <title>Genomics of glacier-inhabiting Cryobacterium strains.</title>
        <authorList>
            <person name="Liu Q."/>
            <person name="Xin Y.-H."/>
        </authorList>
    </citation>
    <scope>NUCLEOTIDE SEQUENCE [LARGE SCALE GENOMIC DNA]</scope>
    <source>
        <strain evidence="2 3">RHLT2-21</strain>
    </source>
</reference>